<dbReference type="EC" id="2.7.1.24" evidence="6 7"/>
<dbReference type="SUPFAM" id="SSF52540">
    <property type="entry name" value="P-loop containing nucleoside triphosphate hydrolases"/>
    <property type="match status" value="1"/>
</dbReference>
<comment type="subcellular location">
    <subcellularLocation>
        <location evidence="6">Cytoplasm</location>
    </subcellularLocation>
</comment>
<dbReference type="HAMAP" id="MF_00376">
    <property type="entry name" value="Dephospho_CoA_kinase"/>
    <property type="match status" value="1"/>
</dbReference>
<dbReference type="PROSITE" id="PS51219">
    <property type="entry name" value="DPCK"/>
    <property type="match status" value="1"/>
</dbReference>
<dbReference type="CDD" id="cd02022">
    <property type="entry name" value="DPCK"/>
    <property type="match status" value="1"/>
</dbReference>
<comment type="caution">
    <text evidence="8">The sequence shown here is derived from an EMBL/GenBank/DDBJ whole genome shotgun (WGS) entry which is preliminary data.</text>
</comment>
<gene>
    <name evidence="6 8" type="primary">coaE</name>
    <name evidence="8" type="ORF">LMG7974_01881</name>
</gene>
<evidence type="ECO:0000256" key="2">
    <source>
        <dbReference type="ARBA" id="ARBA00022679"/>
    </source>
</evidence>
<dbReference type="PANTHER" id="PTHR10695:SF46">
    <property type="entry name" value="BIFUNCTIONAL COENZYME A SYNTHASE-RELATED"/>
    <property type="match status" value="1"/>
</dbReference>
<comment type="function">
    <text evidence="6">Catalyzes the phosphorylation of the 3'-hydroxyl group of dephosphocoenzyme A to form coenzyme A.</text>
</comment>
<evidence type="ECO:0000256" key="1">
    <source>
        <dbReference type="ARBA" id="ARBA00009018"/>
    </source>
</evidence>
<protein>
    <recommendedName>
        <fullName evidence="6 7">Dephospho-CoA kinase</fullName>
        <ecNumber evidence="6 7">2.7.1.24</ecNumber>
    </recommendedName>
    <alternativeName>
        <fullName evidence="6">Dephosphocoenzyme A kinase</fullName>
    </alternativeName>
</protein>
<dbReference type="GO" id="GO:0004140">
    <property type="term" value="F:dephospho-CoA kinase activity"/>
    <property type="evidence" value="ECO:0007669"/>
    <property type="project" value="UniProtKB-EC"/>
</dbReference>
<dbReference type="NCBIfam" id="TIGR00152">
    <property type="entry name" value="dephospho-CoA kinase"/>
    <property type="match status" value="1"/>
</dbReference>
<evidence type="ECO:0000256" key="7">
    <source>
        <dbReference type="NCBIfam" id="TIGR00152"/>
    </source>
</evidence>
<sequence>MNKFKNAVVITGSIGSGKSTASAWLKSQGYAVVDADDIAHEALNSCINQISAKFHNVVKNGVINRAKLGEIVFNDAQNLAWLENLLHPKIRDKIFNECTLLESKNELYFVDIPLYFEKINTYSMLDKVAVIYAPKHELIKRIMSRNCLNLQEATRRVELQIDIETKKQKATFVIDNSSDINNLHKNLKAFLHSIVN</sequence>
<name>A0ABM8QAJ9_9BACT</name>
<keyword evidence="6 8" id="KW-0418">Kinase</keyword>
<evidence type="ECO:0000256" key="6">
    <source>
        <dbReference type="HAMAP-Rule" id="MF_00376"/>
    </source>
</evidence>
<evidence type="ECO:0000313" key="8">
    <source>
        <dbReference type="EMBL" id="CAD7289798.1"/>
    </source>
</evidence>
<proteinExistence type="inferred from homology"/>
<keyword evidence="9" id="KW-1185">Reference proteome</keyword>
<keyword evidence="4 6" id="KW-0067">ATP-binding</keyword>
<keyword evidence="6" id="KW-0963">Cytoplasm</keyword>
<evidence type="ECO:0000256" key="4">
    <source>
        <dbReference type="ARBA" id="ARBA00022840"/>
    </source>
</evidence>
<dbReference type="InterPro" id="IPR027417">
    <property type="entry name" value="P-loop_NTPase"/>
</dbReference>
<feature type="binding site" evidence="6">
    <location>
        <begin position="15"/>
        <end position="20"/>
    </location>
    <ligand>
        <name>ATP</name>
        <dbReference type="ChEBI" id="CHEBI:30616"/>
    </ligand>
</feature>
<dbReference type="RefSeq" id="WP_229933652.1">
    <property type="nucleotide sequence ID" value="NZ_CAJHOF010000029.1"/>
</dbReference>
<reference evidence="8 9" key="1">
    <citation type="submission" date="2020-11" db="EMBL/GenBank/DDBJ databases">
        <authorList>
            <person name="Peeters C."/>
        </authorList>
    </citation>
    <scope>NUCLEOTIDE SEQUENCE [LARGE SCALE GENOMIC DNA]</scope>
    <source>
        <strain evidence="8 9">LMG 7974</strain>
    </source>
</reference>
<dbReference type="InterPro" id="IPR001977">
    <property type="entry name" value="Depp_CoAkinase"/>
</dbReference>
<keyword evidence="3 6" id="KW-0547">Nucleotide-binding</keyword>
<comment type="catalytic activity">
    <reaction evidence="6">
        <text>3'-dephospho-CoA + ATP = ADP + CoA + H(+)</text>
        <dbReference type="Rhea" id="RHEA:18245"/>
        <dbReference type="ChEBI" id="CHEBI:15378"/>
        <dbReference type="ChEBI" id="CHEBI:30616"/>
        <dbReference type="ChEBI" id="CHEBI:57287"/>
        <dbReference type="ChEBI" id="CHEBI:57328"/>
        <dbReference type="ChEBI" id="CHEBI:456216"/>
        <dbReference type="EC" id="2.7.1.24"/>
    </reaction>
</comment>
<dbReference type="Gene3D" id="3.40.50.300">
    <property type="entry name" value="P-loop containing nucleotide triphosphate hydrolases"/>
    <property type="match status" value="1"/>
</dbReference>
<evidence type="ECO:0000256" key="5">
    <source>
        <dbReference type="ARBA" id="ARBA00022993"/>
    </source>
</evidence>
<comment type="pathway">
    <text evidence="6">Cofactor biosynthesis; coenzyme A biosynthesis; CoA from (R)-pantothenate: step 5/5.</text>
</comment>
<evidence type="ECO:0000256" key="3">
    <source>
        <dbReference type="ARBA" id="ARBA00022741"/>
    </source>
</evidence>
<keyword evidence="5 6" id="KW-0173">Coenzyme A biosynthesis</keyword>
<accession>A0ABM8QAJ9</accession>
<dbReference type="Proteomes" id="UP000789803">
    <property type="component" value="Unassembled WGS sequence"/>
</dbReference>
<comment type="similarity">
    <text evidence="1 6">Belongs to the CoaE family.</text>
</comment>
<evidence type="ECO:0000313" key="9">
    <source>
        <dbReference type="Proteomes" id="UP000789803"/>
    </source>
</evidence>
<dbReference type="PANTHER" id="PTHR10695">
    <property type="entry name" value="DEPHOSPHO-COA KINASE-RELATED"/>
    <property type="match status" value="1"/>
</dbReference>
<keyword evidence="2 6" id="KW-0808">Transferase</keyword>
<dbReference type="EMBL" id="CAJHOF010000029">
    <property type="protein sequence ID" value="CAD7289798.1"/>
    <property type="molecule type" value="Genomic_DNA"/>
</dbReference>
<dbReference type="Pfam" id="PF01121">
    <property type="entry name" value="CoaE"/>
    <property type="match status" value="1"/>
</dbReference>
<organism evidence="8 9">
    <name type="scientific">Campylobacter majalis</name>
    <dbReference type="NCBI Taxonomy" id="2790656"/>
    <lineage>
        <taxon>Bacteria</taxon>
        <taxon>Pseudomonadati</taxon>
        <taxon>Campylobacterota</taxon>
        <taxon>Epsilonproteobacteria</taxon>
        <taxon>Campylobacterales</taxon>
        <taxon>Campylobacteraceae</taxon>
        <taxon>Campylobacter</taxon>
    </lineage>
</organism>